<reference evidence="3" key="1">
    <citation type="journal article" date="2019" name="Int. J. Syst. Evol. Microbiol.">
        <title>The Global Catalogue of Microorganisms (GCM) 10K type strain sequencing project: providing services to taxonomists for standard genome sequencing and annotation.</title>
        <authorList>
            <consortium name="The Broad Institute Genomics Platform"/>
            <consortium name="The Broad Institute Genome Sequencing Center for Infectious Disease"/>
            <person name="Wu L."/>
            <person name="Ma J."/>
        </authorList>
    </citation>
    <scope>NUCLEOTIDE SEQUENCE [LARGE SCALE GENOMIC DNA]</scope>
    <source>
        <strain evidence="3">CGMCC 1.10131</strain>
    </source>
</reference>
<comment type="caution">
    <text evidence="2">The sequence shown here is derived from an EMBL/GenBank/DDBJ whole genome shotgun (WGS) entry which is preliminary data.</text>
</comment>
<evidence type="ECO:0000313" key="2">
    <source>
        <dbReference type="EMBL" id="GGB22195.1"/>
    </source>
</evidence>
<evidence type="ECO:0000313" key="3">
    <source>
        <dbReference type="Proteomes" id="UP000651977"/>
    </source>
</evidence>
<gene>
    <name evidence="2" type="ORF">GCM10007414_39480</name>
</gene>
<organism evidence="2 3">
    <name type="scientific">Agarivorans gilvus</name>
    <dbReference type="NCBI Taxonomy" id="680279"/>
    <lineage>
        <taxon>Bacteria</taxon>
        <taxon>Pseudomonadati</taxon>
        <taxon>Pseudomonadota</taxon>
        <taxon>Gammaproteobacteria</taxon>
        <taxon>Alteromonadales</taxon>
        <taxon>Alteromonadaceae</taxon>
        <taxon>Agarivorans</taxon>
    </lineage>
</organism>
<name>A0ABQ1I8A8_9ALTE</name>
<accession>A0ABQ1I8A8</accession>
<dbReference type="EMBL" id="BMDY01000057">
    <property type="protein sequence ID" value="GGB22195.1"/>
    <property type="molecule type" value="Genomic_DNA"/>
</dbReference>
<protein>
    <recommendedName>
        <fullName evidence="1">Bacterial toxin 46 domain-containing protein</fullName>
    </recommendedName>
</protein>
<feature type="domain" description="Bacterial toxin 46" evidence="1">
    <location>
        <begin position="226"/>
        <end position="323"/>
    </location>
</feature>
<keyword evidence="3" id="KW-1185">Reference proteome</keyword>
<proteinExistence type="predicted"/>
<dbReference type="InterPro" id="IPR028238">
    <property type="entry name" value="Ntox46"/>
</dbReference>
<sequence length="337" mass="36882">MQAHSGPTEYSRFKQTRLVDEFGQSYILLPKHLSHSAMLGEAVNRHIDSYRAQSLLLNHNSMWGHRFDVNKLYFDLSGDYMAKYKSEQQKIAWLSNGIASGEVKVFKGESFATPPPGNMEGGLPVATVPDDITSPKSKAGTPKDALGRGGFVNQSRRVTLDTVSDRKELSDTTLLLPDDFAKLALSYGDSPKQIAAREKVAREYLENNGFTKEQIHDALGAPDGSKDGGIDFTQPVEVISFPPPESMTQHVKSHGYPGNWFDPNSNQVPDSLGISGEGRTVKKFKVVESTGLKSVAKPVIDNWTTPGVDVHCRGGGTQLLVNDDTKSRIININPKGI</sequence>
<dbReference type="Pfam" id="PF15538">
    <property type="entry name" value="Ntox46"/>
    <property type="match status" value="1"/>
</dbReference>
<dbReference type="Proteomes" id="UP000651977">
    <property type="component" value="Unassembled WGS sequence"/>
</dbReference>
<evidence type="ECO:0000259" key="1">
    <source>
        <dbReference type="Pfam" id="PF15538"/>
    </source>
</evidence>